<keyword evidence="7" id="KW-0460">Magnesium</keyword>
<gene>
    <name evidence="15" type="ORF">Ctob_003892</name>
</gene>
<dbReference type="AlphaFoldDB" id="A0A0M0JR25"/>
<evidence type="ECO:0000259" key="14">
    <source>
        <dbReference type="Pfam" id="PF20659"/>
    </source>
</evidence>
<dbReference type="Pfam" id="PF20659">
    <property type="entry name" value="MS_C"/>
    <property type="match status" value="1"/>
</dbReference>
<dbReference type="EMBL" id="JWZX01002472">
    <property type="protein sequence ID" value="KOO29044.1"/>
    <property type="molecule type" value="Genomic_DNA"/>
</dbReference>
<dbReference type="GO" id="GO:0005829">
    <property type="term" value="C:cytosol"/>
    <property type="evidence" value="ECO:0007669"/>
    <property type="project" value="TreeGrafter"/>
</dbReference>
<evidence type="ECO:0000256" key="6">
    <source>
        <dbReference type="ARBA" id="ARBA00022723"/>
    </source>
</evidence>
<dbReference type="OrthoDB" id="186072at2759"/>
<dbReference type="Gene3D" id="1.20.1220.12">
    <property type="entry name" value="Malate synthase, domain III"/>
    <property type="match status" value="1"/>
</dbReference>
<keyword evidence="6" id="KW-0479">Metal-binding</keyword>
<dbReference type="InterPro" id="IPR048357">
    <property type="entry name" value="MSG_insertion"/>
</dbReference>
<feature type="domain" description="Malate synthase N-terminal" evidence="12">
    <location>
        <begin position="40"/>
        <end position="95"/>
    </location>
</feature>
<feature type="domain" description="Malate synthase G alpha-beta insertion" evidence="13">
    <location>
        <begin position="174"/>
        <end position="252"/>
    </location>
</feature>
<dbReference type="Proteomes" id="UP000037460">
    <property type="component" value="Unassembled WGS sequence"/>
</dbReference>
<reference evidence="16" key="1">
    <citation type="journal article" date="2015" name="PLoS Genet.">
        <title>Genome Sequence and Transcriptome Analyses of Chrysochromulina tobin: Metabolic Tools for Enhanced Algal Fitness in the Prominent Order Prymnesiales (Haptophyceae).</title>
        <authorList>
            <person name="Hovde B.T."/>
            <person name="Deodato C.R."/>
            <person name="Hunsperger H.M."/>
            <person name="Ryken S.A."/>
            <person name="Yost W."/>
            <person name="Jha R.K."/>
            <person name="Patterson J."/>
            <person name="Monnat R.J. Jr."/>
            <person name="Barlow S.B."/>
            <person name="Starkenburg S.R."/>
            <person name="Cattolico R.A."/>
        </authorList>
    </citation>
    <scope>NUCLEOTIDE SEQUENCE</scope>
    <source>
        <strain evidence="16">CCMP291</strain>
    </source>
</reference>
<feature type="active site" description="Proton acceptor" evidence="10">
    <location>
        <position position="367"/>
    </location>
</feature>
<dbReference type="SUPFAM" id="SSF51645">
    <property type="entry name" value="Malate synthase G"/>
    <property type="match status" value="1"/>
</dbReference>
<evidence type="ECO:0000256" key="2">
    <source>
        <dbReference type="ARBA" id="ARBA00022435"/>
    </source>
</evidence>
<dbReference type="GO" id="GO:0000287">
    <property type="term" value="F:magnesium ion binding"/>
    <property type="evidence" value="ECO:0007669"/>
    <property type="project" value="TreeGrafter"/>
</dbReference>
<evidence type="ECO:0000259" key="11">
    <source>
        <dbReference type="Pfam" id="PF01274"/>
    </source>
</evidence>
<dbReference type="PANTHER" id="PTHR42739:SF1">
    <property type="entry name" value="MALATE SYNTHASE G"/>
    <property type="match status" value="1"/>
</dbReference>
<comment type="cofactor">
    <cofactor evidence="1">
        <name>Mg(2+)</name>
        <dbReference type="ChEBI" id="CHEBI:18420"/>
    </cofactor>
</comment>
<dbReference type="Gene3D" id="3.20.20.360">
    <property type="entry name" value="Malate synthase, domain 3"/>
    <property type="match status" value="3"/>
</dbReference>
<evidence type="ECO:0000259" key="12">
    <source>
        <dbReference type="Pfam" id="PF20656"/>
    </source>
</evidence>
<evidence type="ECO:0000256" key="7">
    <source>
        <dbReference type="ARBA" id="ARBA00022842"/>
    </source>
</evidence>
<evidence type="ECO:0000256" key="10">
    <source>
        <dbReference type="PIRSR" id="PIRSR601465-50"/>
    </source>
</evidence>
<evidence type="ECO:0000256" key="9">
    <source>
        <dbReference type="ARBA" id="ARBA00047918"/>
    </source>
</evidence>
<dbReference type="PANTHER" id="PTHR42739">
    <property type="entry name" value="MALATE SYNTHASE G"/>
    <property type="match status" value="1"/>
</dbReference>
<dbReference type="GO" id="GO:0006099">
    <property type="term" value="P:tricarboxylic acid cycle"/>
    <property type="evidence" value="ECO:0007669"/>
    <property type="project" value="UniProtKB-KW"/>
</dbReference>
<evidence type="ECO:0000259" key="13">
    <source>
        <dbReference type="Pfam" id="PF20658"/>
    </source>
</evidence>
<dbReference type="InterPro" id="IPR011076">
    <property type="entry name" value="Malate_synth_sf"/>
</dbReference>
<dbReference type="GO" id="GO:0006097">
    <property type="term" value="P:glyoxylate cycle"/>
    <property type="evidence" value="ECO:0007669"/>
    <property type="project" value="UniProtKB-KW"/>
</dbReference>
<name>A0A0M0JR25_9EUKA</name>
<evidence type="ECO:0000313" key="15">
    <source>
        <dbReference type="EMBL" id="KOO29044.1"/>
    </source>
</evidence>
<dbReference type="InterPro" id="IPR046363">
    <property type="entry name" value="MS_N_TIM-barrel_dom"/>
</dbReference>
<organism evidence="15 16">
    <name type="scientific">Chrysochromulina tobinii</name>
    <dbReference type="NCBI Taxonomy" id="1460289"/>
    <lineage>
        <taxon>Eukaryota</taxon>
        <taxon>Haptista</taxon>
        <taxon>Haptophyta</taxon>
        <taxon>Prymnesiophyceae</taxon>
        <taxon>Prymnesiales</taxon>
        <taxon>Chrysochromulinaceae</taxon>
        <taxon>Chrysochromulina</taxon>
    </lineage>
</organism>
<dbReference type="InterPro" id="IPR001465">
    <property type="entry name" value="Malate_synthase_TIM"/>
</dbReference>
<proteinExistence type="predicted"/>
<sequence>MLLPSSLSRNAALRTLRALSSSPRASPTPISIKVAPALQSFIDTKVLPGTGCTPDQFWTGLDGIVQDLLPRNQQLLEQRDAIQSQIDSWHKSKTGETQLDFLRRIGYLQPSPGAFEIETARVGDEIARVAGPQLVCPVDKSRFLLNAANARWGSLLDAFYGTNAVLPAPQPGPYDPARGVQVFEMAHKFLDETFPFAAGRWSEVTNLSIADGALVAKVAGAEKSAPLRLAAPDQLVGYGTRAGEKWSILLRKNGLHCEIVIDGKEKGVGRATLAGIVDVRLESALTTICDFEDSACTVDVDDKVAAYSNWLGLMNRTLSCEFPGKNGTTVNRTLNPRLAFHQPKHWPSKDASSDDFSMSAQVLLLARNVGMHKYTDMVTTEAGAPVPEHFVDAMVTAACALHDVRVRREAGDVRNSVEGSVYIVKPKMHGPEEVGLAVDLFAAVEKALGMPPLTMKMGIMDEERRTSVNLASAMQAARQRLVFINTGFLDRLLRTKGAQIAAGASTAWVPSPTAATLHALHYLQTSVASVQGTMATAHKSEGVTPALFLADLITPPLMTSSEREALTPVIIQKELDNNVQSLLGYVVRWVGQGVGCSKVPDLEGVQLMEDRATLRISSQHIANWRHHGVVSDEQVLEAFHRIAHLVDEQNASDPTYKAFAPRFDGPEWHAALELVFSGTTAPNGYTEPTLTKFRQQRKALDASSEGSRPNLVNSKILKRGGSSIEIAPVPSGALPQSTRS</sequence>
<evidence type="ECO:0000256" key="4">
    <source>
        <dbReference type="ARBA" id="ARBA00022532"/>
    </source>
</evidence>
<accession>A0A0M0JR25</accession>
<dbReference type="Pfam" id="PF20656">
    <property type="entry name" value="MS_N"/>
    <property type="match status" value="1"/>
</dbReference>
<comment type="catalytic activity">
    <reaction evidence="9">
        <text>glyoxylate + acetyl-CoA + H2O = (S)-malate + CoA + H(+)</text>
        <dbReference type="Rhea" id="RHEA:18181"/>
        <dbReference type="ChEBI" id="CHEBI:15377"/>
        <dbReference type="ChEBI" id="CHEBI:15378"/>
        <dbReference type="ChEBI" id="CHEBI:15589"/>
        <dbReference type="ChEBI" id="CHEBI:36655"/>
        <dbReference type="ChEBI" id="CHEBI:57287"/>
        <dbReference type="ChEBI" id="CHEBI:57288"/>
        <dbReference type="EC" id="2.3.3.9"/>
    </reaction>
</comment>
<dbReference type="InterPro" id="IPR006253">
    <property type="entry name" value="Malate_synthG"/>
</dbReference>
<keyword evidence="4" id="KW-0816">Tricarboxylic acid cycle</keyword>
<evidence type="ECO:0000313" key="16">
    <source>
        <dbReference type="Proteomes" id="UP000037460"/>
    </source>
</evidence>
<dbReference type="Pfam" id="PF20658">
    <property type="entry name" value="MSG_insertion"/>
    <property type="match status" value="1"/>
</dbReference>
<feature type="domain" description="Malate synthase TIM barrel" evidence="11">
    <location>
        <begin position="364"/>
        <end position="492"/>
    </location>
</feature>
<dbReference type="Pfam" id="PF01274">
    <property type="entry name" value="MS_TIM-barrel"/>
    <property type="match status" value="1"/>
</dbReference>
<keyword evidence="2" id="KW-0329">Glyoxylate bypass</keyword>
<keyword evidence="16" id="KW-1185">Reference proteome</keyword>
<evidence type="ECO:0000256" key="8">
    <source>
        <dbReference type="ARBA" id="ARBA00023097"/>
    </source>
</evidence>
<keyword evidence="8" id="KW-0558">Oxidation</keyword>
<feature type="active site" description="Proton donor" evidence="10">
    <location>
        <position position="610"/>
    </location>
</feature>
<dbReference type="GO" id="GO:0004474">
    <property type="term" value="F:malate synthase activity"/>
    <property type="evidence" value="ECO:0007669"/>
    <property type="project" value="UniProtKB-EC"/>
</dbReference>
<protein>
    <submittedName>
        <fullName evidence="15">Malate synthase g</fullName>
    </submittedName>
</protein>
<evidence type="ECO:0000256" key="5">
    <source>
        <dbReference type="ARBA" id="ARBA00022679"/>
    </source>
</evidence>
<keyword evidence="5" id="KW-0808">Transferase</keyword>
<evidence type="ECO:0000256" key="1">
    <source>
        <dbReference type="ARBA" id="ARBA00001946"/>
    </source>
</evidence>
<evidence type="ECO:0000256" key="3">
    <source>
        <dbReference type="ARBA" id="ARBA00022490"/>
    </source>
</evidence>
<comment type="caution">
    <text evidence="15">The sequence shown here is derived from an EMBL/GenBank/DDBJ whole genome shotgun (WGS) entry which is preliminary data.</text>
</comment>
<feature type="domain" description="Malate synthase C-terminal" evidence="14">
    <location>
        <begin position="570"/>
        <end position="670"/>
    </location>
</feature>
<dbReference type="InterPro" id="IPR048355">
    <property type="entry name" value="MS_C"/>
</dbReference>
<keyword evidence="3" id="KW-0963">Cytoplasm</keyword>
<dbReference type="InterPro" id="IPR048356">
    <property type="entry name" value="MS_N"/>
</dbReference>
<dbReference type="GO" id="GO:0009436">
    <property type="term" value="P:glyoxylate catabolic process"/>
    <property type="evidence" value="ECO:0007669"/>
    <property type="project" value="TreeGrafter"/>
</dbReference>
<dbReference type="InterPro" id="IPR044856">
    <property type="entry name" value="Malate_synth_C_sf"/>
</dbReference>